<keyword evidence="3" id="KW-1185">Reference proteome</keyword>
<protein>
    <submittedName>
        <fullName evidence="2">Uncharacterized protein</fullName>
    </submittedName>
</protein>
<dbReference type="EMBL" id="JBHFEH010000022">
    <property type="protein sequence ID" value="KAL2053126.1"/>
    <property type="molecule type" value="Genomic_DNA"/>
</dbReference>
<feature type="region of interest" description="Disordered" evidence="1">
    <location>
        <begin position="1"/>
        <end position="88"/>
    </location>
</feature>
<sequence>MPARRKRSKQTKDHDSNVKLDAYKIVDETTKRYGQHATGTSTPPSISSERSSPSSFTTTDERRDAAETPASSVCTDMSDKLDPRLHDE</sequence>
<organism evidence="2 3">
    <name type="scientific">Lepraria finkii</name>
    <dbReference type="NCBI Taxonomy" id="1340010"/>
    <lineage>
        <taxon>Eukaryota</taxon>
        <taxon>Fungi</taxon>
        <taxon>Dikarya</taxon>
        <taxon>Ascomycota</taxon>
        <taxon>Pezizomycotina</taxon>
        <taxon>Lecanoromycetes</taxon>
        <taxon>OSLEUM clade</taxon>
        <taxon>Lecanoromycetidae</taxon>
        <taxon>Lecanorales</taxon>
        <taxon>Lecanorineae</taxon>
        <taxon>Stereocaulaceae</taxon>
        <taxon>Lepraria</taxon>
    </lineage>
</organism>
<reference evidence="2 3" key="1">
    <citation type="submission" date="2024-09" db="EMBL/GenBank/DDBJ databases">
        <title>Rethinking Asexuality: The Enigmatic Case of Functional Sexual Genes in Lepraria (Stereocaulaceae).</title>
        <authorList>
            <person name="Doellman M."/>
            <person name="Sun Y."/>
            <person name="Barcenas-Pena A."/>
            <person name="Lumbsch H.T."/>
            <person name="Grewe F."/>
        </authorList>
    </citation>
    <scope>NUCLEOTIDE SEQUENCE [LARGE SCALE GENOMIC DNA]</scope>
    <source>
        <strain evidence="2 3">Grewe 0041</strain>
    </source>
</reference>
<evidence type="ECO:0000313" key="2">
    <source>
        <dbReference type="EMBL" id="KAL2053126.1"/>
    </source>
</evidence>
<evidence type="ECO:0000256" key="1">
    <source>
        <dbReference type="SAM" id="MobiDB-lite"/>
    </source>
</evidence>
<feature type="compositionally biased region" description="Basic and acidic residues" evidence="1">
    <location>
        <begin position="10"/>
        <end position="31"/>
    </location>
</feature>
<comment type="caution">
    <text evidence="2">The sequence shown here is derived from an EMBL/GenBank/DDBJ whole genome shotgun (WGS) entry which is preliminary data.</text>
</comment>
<proteinExistence type="predicted"/>
<gene>
    <name evidence="2" type="ORF">ABVK25_006450</name>
</gene>
<evidence type="ECO:0000313" key="3">
    <source>
        <dbReference type="Proteomes" id="UP001590951"/>
    </source>
</evidence>
<name>A0ABR4B5J4_9LECA</name>
<accession>A0ABR4B5J4</accession>
<feature type="compositionally biased region" description="Low complexity" evidence="1">
    <location>
        <begin position="40"/>
        <end position="58"/>
    </location>
</feature>
<dbReference type="Proteomes" id="UP001590951">
    <property type="component" value="Unassembled WGS sequence"/>
</dbReference>
<feature type="compositionally biased region" description="Basic and acidic residues" evidence="1">
    <location>
        <begin position="77"/>
        <end position="88"/>
    </location>
</feature>